<comment type="caution">
    <text evidence="2">The sequence shown here is derived from an EMBL/GenBank/DDBJ whole genome shotgun (WGS) entry which is preliminary data.</text>
</comment>
<dbReference type="EMBL" id="LSRX01000031">
    <property type="protein sequence ID" value="OLQ13224.1"/>
    <property type="molecule type" value="Genomic_DNA"/>
</dbReference>
<accession>A0A1Q9F0H6</accession>
<feature type="region of interest" description="Disordered" evidence="1">
    <location>
        <begin position="273"/>
        <end position="300"/>
    </location>
</feature>
<feature type="compositionally biased region" description="Basic and acidic residues" evidence="1">
    <location>
        <begin position="337"/>
        <end position="355"/>
    </location>
</feature>
<reference evidence="2 3" key="1">
    <citation type="submission" date="2016-02" db="EMBL/GenBank/DDBJ databases">
        <title>Genome analysis of coral dinoflagellate symbionts highlights evolutionary adaptations to a symbiotic lifestyle.</title>
        <authorList>
            <person name="Aranda M."/>
            <person name="Li Y."/>
            <person name="Liew Y.J."/>
            <person name="Baumgarten S."/>
            <person name="Simakov O."/>
            <person name="Wilson M."/>
            <person name="Piel J."/>
            <person name="Ashoor H."/>
            <person name="Bougouffa S."/>
            <person name="Bajic V.B."/>
            <person name="Ryu T."/>
            <person name="Ravasi T."/>
            <person name="Bayer T."/>
            <person name="Micklem G."/>
            <person name="Kim H."/>
            <person name="Bhak J."/>
            <person name="Lajeunesse T.C."/>
            <person name="Voolstra C.R."/>
        </authorList>
    </citation>
    <scope>NUCLEOTIDE SEQUENCE [LARGE SCALE GENOMIC DNA]</scope>
    <source>
        <strain evidence="2 3">CCMP2467</strain>
    </source>
</reference>
<dbReference type="OrthoDB" id="10342181at2759"/>
<organism evidence="2 3">
    <name type="scientific">Symbiodinium microadriaticum</name>
    <name type="common">Dinoflagellate</name>
    <name type="synonym">Zooxanthella microadriatica</name>
    <dbReference type="NCBI Taxonomy" id="2951"/>
    <lineage>
        <taxon>Eukaryota</taxon>
        <taxon>Sar</taxon>
        <taxon>Alveolata</taxon>
        <taxon>Dinophyceae</taxon>
        <taxon>Suessiales</taxon>
        <taxon>Symbiodiniaceae</taxon>
        <taxon>Symbiodinium</taxon>
    </lineage>
</organism>
<proteinExistence type="predicted"/>
<evidence type="ECO:0000313" key="2">
    <source>
        <dbReference type="EMBL" id="OLQ13224.1"/>
    </source>
</evidence>
<gene>
    <name evidence="2" type="ORF">AK812_SmicGene2819</name>
</gene>
<name>A0A1Q9F0H6_SYMMI</name>
<dbReference type="Proteomes" id="UP000186817">
    <property type="component" value="Unassembled WGS sequence"/>
</dbReference>
<protein>
    <submittedName>
        <fullName evidence="2">Uncharacterized protein</fullName>
    </submittedName>
</protein>
<feature type="region of interest" description="Disordered" evidence="1">
    <location>
        <begin position="381"/>
        <end position="449"/>
    </location>
</feature>
<feature type="compositionally biased region" description="Pro residues" evidence="1">
    <location>
        <begin position="416"/>
        <end position="427"/>
    </location>
</feature>
<evidence type="ECO:0000256" key="1">
    <source>
        <dbReference type="SAM" id="MobiDB-lite"/>
    </source>
</evidence>
<dbReference type="AlphaFoldDB" id="A0A1Q9F0H6"/>
<sequence length="630" mass="69040">MLAAVPEMMSIRDIDGHVYTKYHLLDHCVHLLHAGDHQHDHDAHLHHSANITCYGCGLPGGARPGLSEVKIACTSPEIMGKEVGILMLRSFRILARGELPALEGTGQFNCSGDSVVGQECRAPCDHVAQLCLLADLCKDTQTKPESYAGDPGMLDLEHGAYQYDFTWEVLQECPRLVAANIPIILYVDVHFMNPPKLWLCVGVGKHAAEFEESVIMLAVLAYHARRKPAAVSPDIIVLRPDWANQFWDWANQIQSFGRAGEYAPDFYTRITGGGVQSQLPPPPPPLPPSTASEELQKSAIPGSSDGGAVFACSMVNRYPIALGRGRTDSAHFLQTADKADDRSPAMAAEDVRPDPLRASNMAKDDLHGLTLELDGVQPAPFQLAGADGQKEKRHTRSERPTFAEPLVLPVSSQPSDPAPQSPPPAAKPRPRRMSTLGGRGRGKHEARSQVLKSRVSAMFEECIEIANYRLVKAKLETQAQIQQPTARSIASAWPGSVPALQRLLPLKPSQEEVALEPRKVTKIRQTTLPLQRIEIPVGRSRLLDGVQFLQSGDDLGANDAEVLHRTFQEAMAEARRIQTQAIAAKHEVKRLQSAIAALQRRAKSRASPRRPRPARKGSPDRQPPLLPNIR</sequence>
<feature type="region of interest" description="Disordered" evidence="1">
    <location>
        <begin position="336"/>
        <end position="360"/>
    </location>
</feature>
<keyword evidence="3" id="KW-1185">Reference proteome</keyword>
<feature type="compositionally biased region" description="Pro residues" evidence="1">
    <location>
        <begin position="279"/>
        <end position="288"/>
    </location>
</feature>
<feature type="region of interest" description="Disordered" evidence="1">
    <location>
        <begin position="597"/>
        <end position="630"/>
    </location>
</feature>
<evidence type="ECO:0000313" key="3">
    <source>
        <dbReference type="Proteomes" id="UP000186817"/>
    </source>
</evidence>
<feature type="compositionally biased region" description="Basic residues" evidence="1">
    <location>
        <begin position="600"/>
        <end position="615"/>
    </location>
</feature>
<feature type="compositionally biased region" description="Pro residues" evidence="1">
    <location>
        <begin position="621"/>
        <end position="630"/>
    </location>
</feature>